<organism evidence="3 4">
    <name type="scientific">Shinella curvata</name>
    <dbReference type="NCBI Taxonomy" id="1817964"/>
    <lineage>
        <taxon>Bacteria</taxon>
        <taxon>Pseudomonadati</taxon>
        <taxon>Pseudomonadota</taxon>
        <taxon>Alphaproteobacteria</taxon>
        <taxon>Hyphomicrobiales</taxon>
        <taxon>Rhizobiaceae</taxon>
        <taxon>Shinella</taxon>
    </lineage>
</organism>
<dbReference type="InterPro" id="IPR022016">
    <property type="entry name" value="DUF3597"/>
</dbReference>
<comment type="caution">
    <text evidence="3">The sequence shown here is derived from an EMBL/GenBank/DDBJ whole genome shotgun (WGS) entry which is preliminary data.</text>
</comment>
<accession>A0ABT8XMV5</accession>
<feature type="compositionally biased region" description="Basic and acidic residues" evidence="1">
    <location>
        <begin position="41"/>
        <end position="51"/>
    </location>
</feature>
<reference evidence="3" key="1">
    <citation type="submission" date="2022-04" db="EMBL/GenBank/DDBJ databases">
        <title>Shinella lacus sp. nov., a novel member of the genus Shinella from water.</title>
        <authorList>
            <person name="Deng Y."/>
        </authorList>
    </citation>
    <scope>NUCLEOTIDE SEQUENCE</scope>
    <source>
        <strain evidence="3">JCM 31239</strain>
    </source>
</reference>
<dbReference type="EMBL" id="WHSC02000021">
    <property type="protein sequence ID" value="MDO6125068.1"/>
    <property type="molecule type" value="Genomic_DNA"/>
</dbReference>
<dbReference type="SUPFAM" id="SSF158634">
    <property type="entry name" value="RPA2825-like"/>
    <property type="match status" value="1"/>
</dbReference>
<feature type="domain" description="DUF3597" evidence="2">
    <location>
        <begin position="3"/>
        <end position="157"/>
    </location>
</feature>
<feature type="region of interest" description="Disordered" evidence="1">
    <location>
        <begin position="12"/>
        <end position="68"/>
    </location>
</feature>
<evidence type="ECO:0000259" key="2">
    <source>
        <dbReference type="Pfam" id="PF12200"/>
    </source>
</evidence>
<feature type="compositionally biased region" description="Low complexity" evidence="1">
    <location>
        <begin position="19"/>
        <end position="40"/>
    </location>
</feature>
<evidence type="ECO:0000313" key="3">
    <source>
        <dbReference type="EMBL" id="MDO6125068.1"/>
    </source>
</evidence>
<proteinExistence type="predicted"/>
<protein>
    <submittedName>
        <fullName evidence="3">DUF3597 domain-containing protein</fullName>
    </submittedName>
</protein>
<keyword evidence="4" id="KW-1185">Reference proteome</keyword>
<evidence type="ECO:0000256" key="1">
    <source>
        <dbReference type="SAM" id="MobiDB-lite"/>
    </source>
</evidence>
<gene>
    <name evidence="3" type="ORF">GB928_028195</name>
</gene>
<dbReference type="Proteomes" id="UP001177080">
    <property type="component" value="Unassembled WGS sequence"/>
</dbReference>
<evidence type="ECO:0000313" key="4">
    <source>
        <dbReference type="Proteomes" id="UP001177080"/>
    </source>
</evidence>
<sequence>MGIFSRIKEKLFGSAENQGGTPVTSGASSTVTADTTAPAATDKRDESEKMADPATPDEVTATLSGAHSAPVMTTSAGQVDVAAVMDAAVRSNGQKLDWRRSIVDMMKALDLDSSLLARKELADELGFTGDKDDSAGMNNWLHKALMKALADNGGKVPDELLD</sequence>
<name>A0ABT8XMV5_9HYPH</name>
<dbReference type="RefSeq" id="WP_244764214.1">
    <property type="nucleotide sequence ID" value="NZ_JALJCJ010000015.1"/>
</dbReference>
<dbReference type="Pfam" id="PF12200">
    <property type="entry name" value="DUF3597"/>
    <property type="match status" value="1"/>
</dbReference>